<keyword evidence="1" id="KW-1003">Cell membrane</keyword>
<dbReference type="InterPro" id="IPR006059">
    <property type="entry name" value="SBP"/>
</dbReference>
<sequence length="416" mass="44089">MNKKPLASLGLALTAILAVSGCGTTASSNVSSTEKVTIKYSNFISNGGNEKNLDTIVQAFEKANPNITVQVTTLPYKDYATALQTDLAAGTQADTFDIEYANLRSYVANGAVAPLEGVDGSKYKQSLLQSYQSDGKQYALPSSFSDVVLYYNKALFDAAKVAYPTASWTWADETAAAKKITDSAAGVYGDFQNVSFYEFYKALAQTGGKFLNDDGKSVAFNSPQGIKAAEWLAGKSGTTMPTPAQGAGTPDFDTKLFKDGKLGMLHSGIWVASSFADSPKSWDIAVEPGDTQKASAEFSNAIGVSANSKNKAAAQKWAEYMTSSDVMAQTRISAGWELPATSDDSVLKPYLAKDKPANRKAIFDALDNVALPPVVGDNQQKMVDIITNALGEVEAKRSTAADALKGAADQINALLK</sequence>
<dbReference type="PANTHER" id="PTHR43649">
    <property type="entry name" value="ARABINOSE-BINDING PROTEIN-RELATED"/>
    <property type="match status" value="1"/>
</dbReference>
<evidence type="ECO:0000256" key="1">
    <source>
        <dbReference type="ARBA" id="ARBA00022475"/>
    </source>
</evidence>
<keyword evidence="9" id="KW-1185">Reference proteome</keyword>
<evidence type="ECO:0000256" key="5">
    <source>
        <dbReference type="ARBA" id="ARBA00023288"/>
    </source>
</evidence>
<evidence type="ECO:0000256" key="2">
    <source>
        <dbReference type="ARBA" id="ARBA00022729"/>
    </source>
</evidence>
<keyword evidence="5" id="KW-0449">Lipoprotein</keyword>
<keyword evidence="2 6" id="KW-0732">Signal</keyword>
<protein>
    <submittedName>
        <fullName evidence="7">Multiple sugar transport system substrate-binding protein</fullName>
    </submittedName>
</protein>
<comment type="caution">
    <text evidence="7">The sequence shown here is derived from an EMBL/GenBank/DDBJ whole genome shotgun (WGS) entry which is preliminary data.</text>
</comment>
<dbReference type="EMBL" id="JAUSRG010000002">
    <property type="protein sequence ID" value="MDP9903950.1"/>
    <property type="molecule type" value="Genomic_DNA"/>
</dbReference>
<dbReference type="RefSeq" id="WP_284988279.1">
    <property type="nucleotide sequence ID" value="NZ_JAUSRG010000002.1"/>
</dbReference>
<dbReference type="Proteomes" id="UP001230951">
    <property type="component" value="Unassembled WGS sequence"/>
</dbReference>
<dbReference type="PANTHER" id="PTHR43649:SF33">
    <property type="entry name" value="POLYGALACTURONAN_RHAMNOGALACTURONAN-BINDING PROTEIN YTCQ"/>
    <property type="match status" value="1"/>
</dbReference>
<keyword evidence="3" id="KW-0472">Membrane</keyword>
<evidence type="ECO:0000313" key="9">
    <source>
        <dbReference type="Proteomes" id="UP001230951"/>
    </source>
</evidence>
<dbReference type="InterPro" id="IPR050490">
    <property type="entry name" value="Bact_solute-bd_prot1"/>
</dbReference>
<evidence type="ECO:0000256" key="6">
    <source>
        <dbReference type="SAM" id="SignalP"/>
    </source>
</evidence>
<feature type="signal peptide" evidence="6">
    <location>
        <begin position="1"/>
        <end position="20"/>
    </location>
</feature>
<evidence type="ECO:0000313" key="10">
    <source>
        <dbReference type="Proteomes" id="UP001242995"/>
    </source>
</evidence>
<keyword evidence="7" id="KW-0762">Sugar transport</keyword>
<evidence type="ECO:0000256" key="3">
    <source>
        <dbReference type="ARBA" id="ARBA00023136"/>
    </source>
</evidence>
<dbReference type="SUPFAM" id="SSF53850">
    <property type="entry name" value="Periplasmic binding protein-like II"/>
    <property type="match status" value="1"/>
</dbReference>
<feature type="chain" id="PRO_5043824149" evidence="6">
    <location>
        <begin position="21"/>
        <end position="416"/>
    </location>
</feature>
<dbReference type="Proteomes" id="UP001242995">
    <property type="component" value="Unassembled WGS sequence"/>
</dbReference>
<evidence type="ECO:0000313" key="8">
    <source>
        <dbReference type="EMBL" id="MDQ0179396.1"/>
    </source>
</evidence>
<dbReference type="CDD" id="cd13585">
    <property type="entry name" value="PBP2_TMBP_like"/>
    <property type="match status" value="1"/>
</dbReference>
<gene>
    <name evidence="7" type="ORF">J2S90_000896</name>
    <name evidence="8" type="ORF">J2S93_000803</name>
</gene>
<evidence type="ECO:0000256" key="4">
    <source>
        <dbReference type="ARBA" id="ARBA00023139"/>
    </source>
</evidence>
<dbReference type="EMBL" id="JAUSTF010000001">
    <property type="protein sequence ID" value="MDQ0179396.1"/>
    <property type="molecule type" value="Genomic_DNA"/>
</dbReference>
<dbReference type="Pfam" id="PF13416">
    <property type="entry name" value="SBP_bac_8"/>
    <property type="match status" value="1"/>
</dbReference>
<name>A0AAW8D8A6_9MICC</name>
<proteinExistence type="predicted"/>
<organism evidence="7 10">
    <name type="scientific">Arthrobacter bambusae</name>
    <dbReference type="NCBI Taxonomy" id="1338426"/>
    <lineage>
        <taxon>Bacteria</taxon>
        <taxon>Bacillati</taxon>
        <taxon>Actinomycetota</taxon>
        <taxon>Actinomycetes</taxon>
        <taxon>Micrococcales</taxon>
        <taxon>Micrococcaceae</taxon>
        <taxon>Arthrobacter</taxon>
    </lineage>
</organism>
<keyword evidence="7" id="KW-0813">Transport</keyword>
<keyword evidence="4" id="KW-0564">Palmitate</keyword>
<accession>A0AAW8D8A6</accession>
<evidence type="ECO:0000313" key="7">
    <source>
        <dbReference type="EMBL" id="MDP9903950.1"/>
    </source>
</evidence>
<reference evidence="7 9" key="1">
    <citation type="submission" date="2023-07" db="EMBL/GenBank/DDBJ databases">
        <title>Sorghum-associated microbial communities from plants grown in Nebraska, USA.</title>
        <authorList>
            <person name="Schachtman D."/>
        </authorList>
    </citation>
    <scope>NUCLEOTIDE SEQUENCE</scope>
    <source>
        <strain evidence="7">DS1006</strain>
        <strain evidence="8 9">DS1016</strain>
    </source>
</reference>
<dbReference type="PROSITE" id="PS51257">
    <property type="entry name" value="PROKAR_LIPOPROTEIN"/>
    <property type="match status" value="1"/>
</dbReference>
<dbReference type="Gene3D" id="3.40.190.10">
    <property type="entry name" value="Periplasmic binding protein-like II"/>
    <property type="match status" value="1"/>
</dbReference>
<dbReference type="AlphaFoldDB" id="A0AAW8D8A6"/>